<dbReference type="Proteomes" id="UP000218238">
    <property type="component" value="Unassembled WGS sequence"/>
</dbReference>
<dbReference type="OrthoDB" id="9789030at2"/>
<dbReference type="InterPro" id="IPR017896">
    <property type="entry name" value="4Fe4S_Fe-S-bd"/>
</dbReference>
<dbReference type="InterPro" id="IPR017900">
    <property type="entry name" value="4Fe4S_Fe_S_CS"/>
</dbReference>
<sequence>MTDLLNPLLSLKQGHWFKLICGASFQHLPAVRSLTLAYTLAGADCIDVAADPSVIASAQEALQVASSLIPDSRKLGYGKNAKLPYLMVSLNDGEDPHFRKAEFNPALCPPNCTRPCEKICPAQAIVFNRQQDKFSGVTSDKCYGCGRCIPICPYDIIYTSSYVSTPGAIAPLVLSTGVDAIEIHTQVGRLHEFKRLWQAMGSQVEQLKLIAISCPDGEGLIDYLHALYDLIAPLNSALIWQTDGRPMSGDIGDGTTVASVKLGQKVLAANLPGYVQLAGGTNSYTVTKLKAMGLLNDFGLENPNPKFKIPNPKSQISGVAYGSYARVLLSSVLDKLEAKEVSHTDAKTSAKTTVRLEDDKELLWQAVDLAHSLVSQIKSQQVI</sequence>
<evidence type="ECO:0000256" key="5">
    <source>
        <dbReference type="ARBA" id="ARBA00023014"/>
    </source>
</evidence>
<dbReference type="EMBL" id="NTFS01000111">
    <property type="protein sequence ID" value="PAX54607.1"/>
    <property type="molecule type" value="Genomic_DNA"/>
</dbReference>
<dbReference type="PANTHER" id="PTHR24960:SF79">
    <property type="entry name" value="PHOTOSYSTEM I IRON-SULFUR CENTER"/>
    <property type="match status" value="1"/>
</dbReference>
<accession>A0A2A2TIZ3</accession>
<name>A0A2A2TIZ3_9CYAN</name>
<feature type="domain" description="4Fe-4S ferredoxin-type" evidence="6">
    <location>
        <begin position="132"/>
        <end position="162"/>
    </location>
</feature>
<evidence type="ECO:0000256" key="4">
    <source>
        <dbReference type="ARBA" id="ARBA00023004"/>
    </source>
</evidence>
<evidence type="ECO:0000259" key="6">
    <source>
        <dbReference type="PROSITE" id="PS51379"/>
    </source>
</evidence>
<dbReference type="InterPro" id="IPR021039">
    <property type="entry name" value="Fe-S-bd_prot_LdpA_C"/>
</dbReference>
<dbReference type="PROSITE" id="PS51379">
    <property type="entry name" value="4FE4S_FER_2"/>
    <property type="match status" value="2"/>
</dbReference>
<keyword evidence="3" id="KW-0479">Metal-binding</keyword>
<dbReference type="InterPro" id="IPR057431">
    <property type="entry name" value="LdpA_Fe-S-bd"/>
</dbReference>
<dbReference type="SUPFAM" id="SSF54862">
    <property type="entry name" value="4Fe-4S ferredoxins"/>
    <property type="match status" value="1"/>
</dbReference>
<dbReference type="Pfam" id="PF25160">
    <property type="entry name" value="LdpA_Fe-S-bd"/>
    <property type="match status" value="1"/>
</dbReference>
<dbReference type="GO" id="GO:0051539">
    <property type="term" value="F:4 iron, 4 sulfur cluster binding"/>
    <property type="evidence" value="ECO:0007669"/>
    <property type="project" value="UniProtKB-KW"/>
</dbReference>
<dbReference type="Gene3D" id="3.30.70.20">
    <property type="match status" value="1"/>
</dbReference>
<reference evidence="7 8" key="1">
    <citation type="submission" date="2017-08" db="EMBL/GenBank/DDBJ databases">
        <title>Draft genome sequence of filamentous cyanobacterium Calothrix elsteri CCALA 953.</title>
        <authorList>
            <person name="Gagunashvili A.N."/>
            <person name="Elster J."/>
            <person name="Andresson O.S."/>
        </authorList>
    </citation>
    <scope>NUCLEOTIDE SEQUENCE [LARGE SCALE GENOMIC DNA]</scope>
    <source>
        <strain evidence="7 8">CCALA 953</strain>
    </source>
</reference>
<dbReference type="InterPro" id="IPR050157">
    <property type="entry name" value="PSI_iron-sulfur_center"/>
</dbReference>
<dbReference type="AlphaFoldDB" id="A0A2A2TIZ3"/>
<keyword evidence="8" id="KW-1185">Reference proteome</keyword>
<evidence type="ECO:0000256" key="1">
    <source>
        <dbReference type="ARBA" id="ARBA00001966"/>
    </source>
</evidence>
<organism evidence="7 8">
    <name type="scientific">Brunnivagina elsteri CCALA 953</name>
    <dbReference type="NCBI Taxonomy" id="987040"/>
    <lineage>
        <taxon>Bacteria</taxon>
        <taxon>Bacillati</taxon>
        <taxon>Cyanobacteriota</taxon>
        <taxon>Cyanophyceae</taxon>
        <taxon>Nostocales</taxon>
        <taxon>Calotrichaceae</taxon>
        <taxon>Brunnivagina</taxon>
    </lineage>
</organism>
<gene>
    <name evidence="7" type="ORF">CK510_12110</name>
</gene>
<dbReference type="RefSeq" id="WP_095721945.1">
    <property type="nucleotide sequence ID" value="NZ_NTFS01000111.1"/>
</dbReference>
<keyword evidence="2" id="KW-0004">4Fe-4S</keyword>
<dbReference type="PANTHER" id="PTHR24960">
    <property type="entry name" value="PHOTOSYSTEM I IRON-SULFUR CENTER-RELATED"/>
    <property type="match status" value="1"/>
</dbReference>
<evidence type="ECO:0000313" key="8">
    <source>
        <dbReference type="Proteomes" id="UP000218238"/>
    </source>
</evidence>
<comment type="cofactor">
    <cofactor evidence="1">
        <name>[4Fe-4S] cluster</name>
        <dbReference type="ChEBI" id="CHEBI:49883"/>
    </cofactor>
</comment>
<dbReference type="NCBIfam" id="NF045992">
    <property type="entry name" value="CircClkLdpA"/>
    <property type="match status" value="1"/>
</dbReference>
<evidence type="ECO:0000256" key="2">
    <source>
        <dbReference type="ARBA" id="ARBA00022485"/>
    </source>
</evidence>
<comment type="caution">
    <text evidence="7">The sequence shown here is derived from an EMBL/GenBank/DDBJ whole genome shotgun (WGS) entry which is preliminary data.</text>
</comment>
<protein>
    <submittedName>
        <fullName evidence="7">4Fe-4S ferredoxin</fullName>
    </submittedName>
</protein>
<evidence type="ECO:0000256" key="3">
    <source>
        <dbReference type="ARBA" id="ARBA00022723"/>
    </source>
</evidence>
<dbReference type="Pfam" id="PF12617">
    <property type="entry name" value="LdpA_C"/>
    <property type="match status" value="1"/>
</dbReference>
<dbReference type="GO" id="GO:0046872">
    <property type="term" value="F:metal ion binding"/>
    <property type="evidence" value="ECO:0007669"/>
    <property type="project" value="UniProtKB-KW"/>
</dbReference>
<keyword evidence="5" id="KW-0411">Iron-sulfur</keyword>
<keyword evidence="4" id="KW-0408">Iron</keyword>
<feature type="domain" description="4Fe-4S ferredoxin-type" evidence="6">
    <location>
        <begin position="99"/>
        <end position="130"/>
    </location>
</feature>
<proteinExistence type="predicted"/>
<evidence type="ECO:0000313" key="7">
    <source>
        <dbReference type="EMBL" id="PAX54607.1"/>
    </source>
</evidence>
<dbReference type="PROSITE" id="PS00198">
    <property type="entry name" value="4FE4S_FER_1"/>
    <property type="match status" value="1"/>
</dbReference>